<reference evidence="1 2" key="1">
    <citation type="journal article" date="2020" name="Genes (Basel)">
        <title>Comparative Genomics of Two New HF1-like Haloviruses.</title>
        <authorList>
            <person name="Dyall-Smith M."/>
            <person name="Tang S.L."/>
            <person name="Russ B."/>
            <person name="Chiang P.W."/>
            <person name="Pfeiffer F."/>
        </authorList>
    </citation>
    <scope>NUCLEOTIDE SEQUENCE [LARGE SCALE GENOMIC DNA]</scope>
</reference>
<dbReference type="EMBL" id="MN901521">
    <property type="protein sequence ID" value="QIR31259.1"/>
    <property type="molecule type" value="Genomic_DNA"/>
</dbReference>
<evidence type="ECO:0000313" key="1">
    <source>
        <dbReference type="EMBL" id="QIR31259.1"/>
    </source>
</evidence>
<organism evidence="1 2">
    <name type="scientific">Halorubrum virus Serpecor1</name>
    <dbReference type="NCBI Taxonomy" id="2721757"/>
    <lineage>
        <taxon>Viruses</taxon>
        <taxon>Duplodnaviria</taxon>
        <taxon>Heunggongvirae</taxon>
        <taxon>Uroviricota</taxon>
        <taxon>Caudoviricetes</taxon>
        <taxon>Thumleimavirales</taxon>
        <taxon>Hafunaviridae</taxon>
        <taxon>Haloferacalesvirus</taxon>
        <taxon>Haloferacalesvirus serpentinense</taxon>
        <taxon>Haloferacalesvirus Serpecor1</taxon>
    </lineage>
</organism>
<dbReference type="Proteomes" id="UP000501054">
    <property type="component" value="Segment"/>
</dbReference>
<sequence>MPCNECGESARENGSAGVVFGLRYDEDGEARYICFKCGMKAIKE</sequence>
<protein>
    <submittedName>
        <fullName evidence="1">Putative CxxC motif protein</fullName>
    </submittedName>
</protein>
<proteinExistence type="predicted"/>
<name>A0A6G9RWA2_9CAUD</name>
<gene>
    <name evidence="1" type="ORF">HrrSp1_485</name>
</gene>
<accession>A0A6G9RWA2</accession>
<evidence type="ECO:0000313" key="2">
    <source>
        <dbReference type="Proteomes" id="UP000501054"/>
    </source>
</evidence>
<keyword evidence="2" id="KW-1185">Reference proteome</keyword>